<reference evidence="1 2" key="1">
    <citation type="submission" date="2024-04" db="EMBL/GenBank/DDBJ databases">
        <authorList>
            <person name="Fracassetti M."/>
        </authorList>
    </citation>
    <scope>NUCLEOTIDE SEQUENCE [LARGE SCALE GENOMIC DNA]</scope>
</reference>
<dbReference type="AlphaFoldDB" id="A0AAV2G7B2"/>
<evidence type="ECO:0000313" key="2">
    <source>
        <dbReference type="Proteomes" id="UP001497516"/>
    </source>
</evidence>
<protein>
    <submittedName>
        <fullName evidence="1">Uncharacterized protein</fullName>
    </submittedName>
</protein>
<proteinExistence type="predicted"/>
<dbReference type="Proteomes" id="UP001497516">
    <property type="component" value="Chromosome 8"/>
</dbReference>
<name>A0AAV2G7B2_9ROSI</name>
<sequence>MKRFQLEQHLVVEAAMLQLHCGLPINSVAVLPPRKSSRNGVERLVRTFLSSSLMEQPIVLVVVRLLKIWLHLLLLDIPMVLVKPPEACPTGEVYKHLRVDQASQVDPLTLLEMYQGMAYHKMFA</sequence>
<organism evidence="1 2">
    <name type="scientific">Linum trigynum</name>
    <dbReference type="NCBI Taxonomy" id="586398"/>
    <lineage>
        <taxon>Eukaryota</taxon>
        <taxon>Viridiplantae</taxon>
        <taxon>Streptophyta</taxon>
        <taxon>Embryophyta</taxon>
        <taxon>Tracheophyta</taxon>
        <taxon>Spermatophyta</taxon>
        <taxon>Magnoliopsida</taxon>
        <taxon>eudicotyledons</taxon>
        <taxon>Gunneridae</taxon>
        <taxon>Pentapetalae</taxon>
        <taxon>rosids</taxon>
        <taxon>fabids</taxon>
        <taxon>Malpighiales</taxon>
        <taxon>Linaceae</taxon>
        <taxon>Linum</taxon>
    </lineage>
</organism>
<accession>A0AAV2G7B2</accession>
<keyword evidence="2" id="KW-1185">Reference proteome</keyword>
<evidence type="ECO:0000313" key="1">
    <source>
        <dbReference type="EMBL" id="CAL1406057.1"/>
    </source>
</evidence>
<dbReference type="EMBL" id="OZ034821">
    <property type="protein sequence ID" value="CAL1406057.1"/>
    <property type="molecule type" value="Genomic_DNA"/>
</dbReference>
<gene>
    <name evidence="1" type="ORF">LTRI10_LOCUS45809</name>
</gene>